<keyword evidence="3" id="KW-1185">Reference proteome</keyword>
<sequence length="242" mass="26367">MNDKTDTGGLAAHAIAGSQSARPAQPHPVERVFEYHVDMTTGFQGALDFRDPEPGPVPLARAARTDLAHGAWVDVLTGWLPEPDALFDTLVREVPWYAERRAMYDAVVDVPRLLKFYAEGAPLPHPALVNAREALTAHYPIPFATVGLCHYRDGGDSVAWHGDNSGRGAHEDTLVAILSLGATRPLLLRPRGGGESLRFPLSHGDLLVMGGSCQRTWEHAIPKTRKPVGPRISAQFRPRGVR</sequence>
<dbReference type="PROSITE" id="PS51471">
    <property type="entry name" value="FE2OG_OXY"/>
    <property type="match status" value="1"/>
</dbReference>
<dbReference type="GO" id="GO:0051213">
    <property type="term" value="F:dioxygenase activity"/>
    <property type="evidence" value="ECO:0007669"/>
    <property type="project" value="UniProtKB-KW"/>
</dbReference>
<feature type="domain" description="Fe2OG dioxygenase" evidence="1">
    <location>
        <begin position="142"/>
        <end position="240"/>
    </location>
</feature>
<keyword evidence="2" id="KW-0223">Dioxygenase</keyword>
<evidence type="ECO:0000313" key="2">
    <source>
        <dbReference type="EMBL" id="PPK70985.1"/>
    </source>
</evidence>
<accession>A0A2S6H0H6</accession>
<comment type="caution">
    <text evidence="2">The sequence shown here is derived from an EMBL/GenBank/DDBJ whole genome shotgun (WGS) entry which is preliminary data.</text>
</comment>
<dbReference type="Proteomes" id="UP000239203">
    <property type="component" value="Unassembled WGS sequence"/>
</dbReference>
<organism evidence="2 3">
    <name type="scientific">Actinokineospora auranticolor</name>
    <dbReference type="NCBI Taxonomy" id="155976"/>
    <lineage>
        <taxon>Bacteria</taxon>
        <taxon>Bacillati</taxon>
        <taxon>Actinomycetota</taxon>
        <taxon>Actinomycetes</taxon>
        <taxon>Pseudonocardiales</taxon>
        <taxon>Pseudonocardiaceae</taxon>
        <taxon>Actinokineospora</taxon>
    </lineage>
</organism>
<protein>
    <submittedName>
        <fullName evidence="2">Alkylated DNA repair dioxygenase AlkB</fullName>
    </submittedName>
</protein>
<dbReference type="GO" id="GO:0006307">
    <property type="term" value="P:DNA alkylation repair"/>
    <property type="evidence" value="ECO:0007669"/>
    <property type="project" value="InterPro"/>
</dbReference>
<keyword evidence="2" id="KW-0560">Oxidoreductase</keyword>
<dbReference type="InterPro" id="IPR037151">
    <property type="entry name" value="AlkB-like_sf"/>
</dbReference>
<dbReference type="AlphaFoldDB" id="A0A2S6H0H6"/>
<evidence type="ECO:0000313" key="3">
    <source>
        <dbReference type="Proteomes" id="UP000239203"/>
    </source>
</evidence>
<dbReference type="Gene3D" id="2.60.120.590">
    <property type="entry name" value="Alpha-ketoglutarate-dependent dioxygenase AlkB-like"/>
    <property type="match status" value="1"/>
</dbReference>
<dbReference type="EMBL" id="PTIX01000001">
    <property type="protein sequence ID" value="PPK70985.1"/>
    <property type="molecule type" value="Genomic_DNA"/>
</dbReference>
<proteinExistence type="predicted"/>
<reference evidence="2 3" key="1">
    <citation type="submission" date="2018-02" db="EMBL/GenBank/DDBJ databases">
        <title>Genomic Encyclopedia of Archaeal and Bacterial Type Strains, Phase II (KMG-II): from individual species to whole genera.</title>
        <authorList>
            <person name="Goeker M."/>
        </authorList>
    </citation>
    <scope>NUCLEOTIDE SEQUENCE [LARGE SCALE GENOMIC DNA]</scope>
    <source>
        <strain evidence="2 3">YU 961-1</strain>
    </source>
</reference>
<evidence type="ECO:0000259" key="1">
    <source>
        <dbReference type="PROSITE" id="PS51471"/>
    </source>
</evidence>
<dbReference type="InterPro" id="IPR005123">
    <property type="entry name" value="Oxoglu/Fe-dep_dioxygenase_dom"/>
</dbReference>
<dbReference type="InterPro" id="IPR032854">
    <property type="entry name" value="ALKBH3"/>
</dbReference>
<dbReference type="SUPFAM" id="SSF51197">
    <property type="entry name" value="Clavaminate synthase-like"/>
    <property type="match status" value="1"/>
</dbReference>
<name>A0A2S6H0H6_9PSEU</name>
<dbReference type="Pfam" id="PF13532">
    <property type="entry name" value="2OG-FeII_Oxy_2"/>
    <property type="match status" value="1"/>
</dbReference>
<dbReference type="InterPro" id="IPR027450">
    <property type="entry name" value="AlkB-like"/>
</dbReference>
<dbReference type="PANTHER" id="PTHR31212:SF4">
    <property type="entry name" value="ALPHA-KETOGLUTARATE-DEPENDENT DIOXYGENASE ALKB HOMOLOG 3"/>
    <property type="match status" value="1"/>
</dbReference>
<gene>
    <name evidence="2" type="ORF">CLV40_101171</name>
</gene>
<dbReference type="PANTHER" id="PTHR31212">
    <property type="entry name" value="ALPHA-KETOGLUTARATE-DEPENDENT DIOXYGENASE ALKB HOMOLOG 3"/>
    <property type="match status" value="1"/>
</dbReference>